<organism evidence="2 3">
    <name type="scientific">Solihabitans fulvus</name>
    <dbReference type="NCBI Taxonomy" id="1892852"/>
    <lineage>
        <taxon>Bacteria</taxon>
        <taxon>Bacillati</taxon>
        <taxon>Actinomycetota</taxon>
        <taxon>Actinomycetes</taxon>
        <taxon>Pseudonocardiales</taxon>
        <taxon>Pseudonocardiaceae</taxon>
        <taxon>Solihabitans</taxon>
    </lineage>
</organism>
<dbReference type="Proteomes" id="UP000323454">
    <property type="component" value="Unassembled WGS sequence"/>
</dbReference>
<reference evidence="2 3" key="2">
    <citation type="submission" date="2019-09" db="EMBL/GenBank/DDBJ databases">
        <authorList>
            <person name="Jin C."/>
        </authorList>
    </citation>
    <scope>NUCLEOTIDE SEQUENCE [LARGE SCALE GENOMIC DNA]</scope>
    <source>
        <strain evidence="2 3">AN110305</strain>
    </source>
</reference>
<dbReference type="AlphaFoldDB" id="A0A5B2XSN2"/>
<protein>
    <submittedName>
        <fullName evidence="2">Uncharacterized protein</fullName>
    </submittedName>
</protein>
<comment type="caution">
    <text evidence="2">The sequence shown here is derived from an EMBL/GenBank/DDBJ whole genome shotgun (WGS) entry which is preliminary data.</text>
</comment>
<gene>
    <name evidence="2" type="ORF">F0L68_03075</name>
</gene>
<evidence type="ECO:0000313" key="2">
    <source>
        <dbReference type="EMBL" id="KAA2266115.1"/>
    </source>
</evidence>
<dbReference type="EMBL" id="VUOB01000003">
    <property type="protein sequence ID" value="KAA2266115.1"/>
    <property type="molecule type" value="Genomic_DNA"/>
</dbReference>
<keyword evidence="3" id="KW-1185">Reference proteome</keyword>
<reference evidence="2 3" key="1">
    <citation type="submission" date="2019-09" db="EMBL/GenBank/DDBJ databases">
        <title>Goodfellowia gen. nov., a new genus of the Pseudonocardineae related to Actinoalloteichus, containing Goodfellowia coeruleoviolacea gen. nov., comb. nov. gen. nov., comb. nov.</title>
        <authorList>
            <person name="Labeda D."/>
        </authorList>
    </citation>
    <scope>NUCLEOTIDE SEQUENCE [LARGE SCALE GENOMIC DNA]</scope>
    <source>
        <strain evidence="2 3">AN110305</strain>
    </source>
</reference>
<sequence length="73" mass="8435">MPVNQHGHPLCSCVPPELCDRWWHTWRQFVYWAVGFLLVIAGFYLMVPGGAHFFEQPSGVTSCVDRPEGRQCW</sequence>
<keyword evidence="1" id="KW-0472">Membrane</keyword>
<keyword evidence="1" id="KW-1133">Transmembrane helix</keyword>
<evidence type="ECO:0000256" key="1">
    <source>
        <dbReference type="SAM" id="Phobius"/>
    </source>
</evidence>
<accession>A0A5B2XSN2</accession>
<keyword evidence="1" id="KW-0812">Transmembrane</keyword>
<name>A0A5B2XSN2_9PSEU</name>
<evidence type="ECO:0000313" key="3">
    <source>
        <dbReference type="Proteomes" id="UP000323454"/>
    </source>
</evidence>
<dbReference type="RefSeq" id="WP_149847853.1">
    <property type="nucleotide sequence ID" value="NZ_VUOB01000003.1"/>
</dbReference>
<proteinExistence type="predicted"/>
<feature type="transmembrane region" description="Helical" evidence="1">
    <location>
        <begin position="29"/>
        <end position="47"/>
    </location>
</feature>